<keyword evidence="3 11" id="KW-0004">4Fe-4S</keyword>
<feature type="domain" description="2Fe-2S ferredoxin-type" evidence="12">
    <location>
        <begin position="12"/>
        <end position="95"/>
    </location>
</feature>
<keyword evidence="9 11" id="KW-0411">Iron-sulfur</keyword>
<dbReference type="InterPro" id="IPR009051">
    <property type="entry name" value="Helical_ferredxn"/>
</dbReference>
<comment type="cofactor">
    <cofactor evidence="11">
        <name>[2Fe-2S] cluster</name>
        <dbReference type="ChEBI" id="CHEBI:190135"/>
    </cofactor>
    <text evidence="11">Binds 1 [2Fe-2S] cluster.</text>
</comment>
<feature type="domain" description="4Fe-4S ferredoxin-type" evidence="13">
    <location>
        <begin position="185"/>
        <end position="217"/>
    </location>
</feature>
<dbReference type="PROSITE" id="PS51379">
    <property type="entry name" value="4FE4S_FER_2"/>
    <property type="match status" value="1"/>
</dbReference>
<dbReference type="GO" id="GO:0051538">
    <property type="term" value="F:3 iron, 4 sulfur cluster binding"/>
    <property type="evidence" value="ECO:0007669"/>
    <property type="project" value="UniProtKB-KW"/>
</dbReference>
<accession>A0A9X7IZZ0</accession>
<keyword evidence="5 11" id="KW-0001">2Fe-2S</keyword>
<comment type="caution">
    <text evidence="14">The sequence shown here is derived from an EMBL/GenBank/DDBJ whole genome shotgun (WGS) entry which is preliminary data.</text>
</comment>
<dbReference type="GO" id="GO:0046872">
    <property type="term" value="F:metal ion binding"/>
    <property type="evidence" value="ECO:0007669"/>
    <property type="project" value="UniProtKB-KW"/>
</dbReference>
<evidence type="ECO:0000256" key="5">
    <source>
        <dbReference type="ARBA" id="ARBA00022714"/>
    </source>
</evidence>
<keyword evidence="8 11" id="KW-0408">Iron</keyword>
<dbReference type="Pfam" id="PF13183">
    <property type="entry name" value="Fer4_8"/>
    <property type="match status" value="1"/>
</dbReference>
<keyword evidence="7" id="KW-0560">Oxidoreductase</keyword>
<keyword evidence="4" id="KW-0816">Tricarboxylic acid cycle</keyword>
<dbReference type="GO" id="GO:0051539">
    <property type="term" value="F:4 iron, 4 sulfur cluster binding"/>
    <property type="evidence" value="ECO:0007669"/>
    <property type="project" value="UniProtKB-KW"/>
</dbReference>
<keyword evidence="15" id="KW-1185">Reference proteome</keyword>
<evidence type="ECO:0000256" key="7">
    <source>
        <dbReference type="ARBA" id="ARBA00023002"/>
    </source>
</evidence>
<dbReference type="PANTHER" id="PTHR11921">
    <property type="entry name" value="SUCCINATE DEHYDROGENASE IRON-SULFUR PROTEIN"/>
    <property type="match status" value="1"/>
</dbReference>
<dbReference type="PROSITE" id="PS00197">
    <property type="entry name" value="2FE2S_FER_1"/>
    <property type="match status" value="1"/>
</dbReference>
<dbReference type="InterPro" id="IPR012675">
    <property type="entry name" value="Beta-grasp_dom_sf"/>
</dbReference>
<dbReference type="PANTHER" id="PTHR11921:SF29">
    <property type="entry name" value="SUCCINATE DEHYDROGENASE [UBIQUINONE] IRON-SULFUR SUBUNIT, MITOCHONDRIAL"/>
    <property type="match status" value="1"/>
</dbReference>
<dbReference type="PROSITE" id="PS00198">
    <property type="entry name" value="4FE4S_FER_1"/>
    <property type="match status" value="1"/>
</dbReference>
<evidence type="ECO:0000256" key="10">
    <source>
        <dbReference type="ARBA" id="ARBA00023291"/>
    </source>
</evidence>
<gene>
    <name evidence="14" type="primary">frdB</name>
    <name evidence="14" type="ORF">MOST_31360</name>
</gene>
<comment type="similarity">
    <text evidence="2 11">Belongs to the succinate dehydrogenase/fumarate reductase iron-sulfur protein family.</text>
</comment>
<name>A0A9X7IZZ0_9FIRM</name>
<dbReference type="InterPro" id="IPR006058">
    <property type="entry name" value="2Fe2S_fd_BS"/>
</dbReference>
<evidence type="ECO:0000256" key="8">
    <source>
        <dbReference type="ARBA" id="ARBA00023004"/>
    </source>
</evidence>
<dbReference type="Gene3D" id="3.10.20.30">
    <property type="match status" value="1"/>
</dbReference>
<protein>
    <recommendedName>
        <fullName evidence="11">Fumarate reductase iron-sulfur subunit</fullName>
        <ecNumber evidence="11">1.3.5.1</ecNumber>
    </recommendedName>
</protein>
<evidence type="ECO:0000256" key="9">
    <source>
        <dbReference type="ARBA" id="ARBA00023014"/>
    </source>
</evidence>
<evidence type="ECO:0000256" key="4">
    <source>
        <dbReference type="ARBA" id="ARBA00022532"/>
    </source>
</evidence>
<dbReference type="GO" id="GO:0022904">
    <property type="term" value="P:respiratory electron transport chain"/>
    <property type="evidence" value="ECO:0007669"/>
    <property type="project" value="TreeGrafter"/>
</dbReference>
<evidence type="ECO:0000313" key="15">
    <source>
        <dbReference type="Proteomes" id="UP000239430"/>
    </source>
</evidence>
<evidence type="ECO:0000313" key="14">
    <source>
        <dbReference type="EMBL" id="PRR68854.1"/>
    </source>
</evidence>
<dbReference type="InterPro" id="IPR050573">
    <property type="entry name" value="SDH/FRD_Iron-Sulfur"/>
</dbReference>
<evidence type="ECO:0000256" key="6">
    <source>
        <dbReference type="ARBA" id="ARBA00022723"/>
    </source>
</evidence>
<dbReference type="GO" id="GO:0006099">
    <property type="term" value="P:tricarboxylic acid cycle"/>
    <property type="evidence" value="ECO:0007669"/>
    <property type="project" value="UniProtKB-KW"/>
</dbReference>
<dbReference type="InterPro" id="IPR017896">
    <property type="entry name" value="4Fe4S_Fe-S-bd"/>
</dbReference>
<evidence type="ECO:0000259" key="12">
    <source>
        <dbReference type="PROSITE" id="PS51085"/>
    </source>
</evidence>
<evidence type="ECO:0000256" key="11">
    <source>
        <dbReference type="RuleBase" id="RU361237"/>
    </source>
</evidence>
<dbReference type="Proteomes" id="UP000239430">
    <property type="component" value="Unassembled WGS sequence"/>
</dbReference>
<dbReference type="AlphaFoldDB" id="A0A9X7IZZ0"/>
<dbReference type="EMBL" id="PVXL01000078">
    <property type="protein sequence ID" value="PRR68854.1"/>
    <property type="molecule type" value="Genomic_DNA"/>
</dbReference>
<comment type="catalytic activity">
    <reaction evidence="11">
        <text>a menaquinone + succinate = a menaquinol + fumarate</text>
        <dbReference type="Rhea" id="RHEA:27834"/>
        <dbReference type="Rhea" id="RHEA-COMP:9537"/>
        <dbReference type="Rhea" id="RHEA-COMP:9539"/>
        <dbReference type="ChEBI" id="CHEBI:16374"/>
        <dbReference type="ChEBI" id="CHEBI:18151"/>
        <dbReference type="ChEBI" id="CHEBI:29806"/>
        <dbReference type="ChEBI" id="CHEBI:30031"/>
        <dbReference type="EC" id="1.3.5.1"/>
    </reaction>
</comment>
<dbReference type="CDD" id="cd00207">
    <property type="entry name" value="fer2"/>
    <property type="match status" value="1"/>
</dbReference>
<dbReference type="EC" id="1.3.5.1" evidence="11"/>
<reference evidence="14 15" key="1">
    <citation type="submission" date="2018-03" db="EMBL/GenBank/DDBJ databases">
        <title>Genome sequence of Moorella stamsii DSM 26217.</title>
        <authorList>
            <person name="Poehlein A."/>
            <person name="Daniel R."/>
        </authorList>
    </citation>
    <scope>NUCLEOTIDE SEQUENCE [LARGE SCALE GENOMIC DNA]</scope>
    <source>
        <strain evidence="15">DSM 26217</strain>
    </source>
</reference>
<evidence type="ECO:0000256" key="2">
    <source>
        <dbReference type="ARBA" id="ARBA00009433"/>
    </source>
</evidence>
<sequence length="233" mass="26504">MLSKKSFLASVYRYNPFTDRKPYYVKYEIEAGGKMKVLDVLRYIQRNFDGELAFRSSCGIGRCGSCAVVVNGKPVLSCKEYIENIDIVIEPLANYPVIKDLIIDREPYNNKLKHIRPFLENTARGTKQVAQEDYQQYKYFTCCVECLCCMSVCPSFSRVPLEFYGPCIFVQLARYKSHPLDGGARILMVKYGGLHNCISCKRCTAVCPQGIDIYNDVVVPFRTAILREGGDSF</sequence>
<keyword evidence="6 11" id="KW-0479">Metal-binding</keyword>
<dbReference type="Pfam" id="PF13085">
    <property type="entry name" value="Fer2_3"/>
    <property type="match status" value="1"/>
</dbReference>
<evidence type="ECO:0000259" key="13">
    <source>
        <dbReference type="PROSITE" id="PS51379"/>
    </source>
</evidence>
<dbReference type="InterPro" id="IPR001041">
    <property type="entry name" value="2Fe-2S_ferredoxin-type"/>
</dbReference>
<comment type="pathway">
    <text evidence="1">Carbohydrate metabolism; tricarboxylic acid cycle.</text>
</comment>
<dbReference type="GO" id="GO:0008177">
    <property type="term" value="F:succinate dehydrogenase (quinone) activity"/>
    <property type="evidence" value="ECO:0007669"/>
    <property type="project" value="UniProtKB-EC"/>
</dbReference>
<dbReference type="InterPro" id="IPR025192">
    <property type="entry name" value="Succ_DH/fum_Rdtase_N"/>
</dbReference>
<dbReference type="InterPro" id="IPR017900">
    <property type="entry name" value="4Fe4S_Fe_S_CS"/>
</dbReference>
<dbReference type="NCBIfam" id="TIGR00384">
    <property type="entry name" value="dhsB"/>
    <property type="match status" value="1"/>
</dbReference>
<evidence type="ECO:0000256" key="3">
    <source>
        <dbReference type="ARBA" id="ARBA00022485"/>
    </source>
</evidence>
<comment type="cofactor">
    <cofactor evidence="11">
        <name>[3Fe-4S] cluster</name>
        <dbReference type="ChEBI" id="CHEBI:21137"/>
    </cofactor>
    <text evidence="11">Binds 1 [3Fe-4S] cluster.</text>
</comment>
<evidence type="ECO:0000256" key="1">
    <source>
        <dbReference type="ARBA" id="ARBA00005163"/>
    </source>
</evidence>
<dbReference type="InterPro" id="IPR036010">
    <property type="entry name" value="2Fe-2S_ferredoxin-like_sf"/>
</dbReference>
<keyword evidence="10 11" id="KW-0003">3Fe-4S</keyword>
<dbReference type="PROSITE" id="PS51085">
    <property type="entry name" value="2FE2S_FER_2"/>
    <property type="match status" value="1"/>
</dbReference>
<organism evidence="14 15">
    <name type="scientific">Neomoorella stamsii</name>
    <dbReference type="NCBI Taxonomy" id="1266720"/>
    <lineage>
        <taxon>Bacteria</taxon>
        <taxon>Bacillati</taxon>
        <taxon>Bacillota</taxon>
        <taxon>Clostridia</taxon>
        <taxon>Neomoorellales</taxon>
        <taxon>Neomoorellaceae</taxon>
        <taxon>Neomoorella</taxon>
    </lineage>
</organism>
<proteinExistence type="inferred from homology"/>
<comment type="cofactor">
    <cofactor evidence="11">
        <name>[4Fe-4S] cluster</name>
        <dbReference type="ChEBI" id="CHEBI:49883"/>
    </cofactor>
    <text evidence="11">Binds 1 [4Fe-4S] cluster.</text>
</comment>
<dbReference type="GO" id="GO:0051537">
    <property type="term" value="F:2 iron, 2 sulfur cluster binding"/>
    <property type="evidence" value="ECO:0007669"/>
    <property type="project" value="UniProtKB-KW"/>
</dbReference>
<dbReference type="InterPro" id="IPR004489">
    <property type="entry name" value="Succ_DH/fum_Rdtase_Fe-S"/>
</dbReference>
<dbReference type="Gene3D" id="1.10.1060.10">
    <property type="entry name" value="Alpha-helical ferredoxin"/>
    <property type="match status" value="1"/>
</dbReference>
<dbReference type="SUPFAM" id="SSF46548">
    <property type="entry name" value="alpha-helical ferredoxin"/>
    <property type="match status" value="1"/>
</dbReference>
<dbReference type="GO" id="GO:0009055">
    <property type="term" value="F:electron transfer activity"/>
    <property type="evidence" value="ECO:0007669"/>
    <property type="project" value="InterPro"/>
</dbReference>
<dbReference type="SUPFAM" id="SSF54292">
    <property type="entry name" value="2Fe-2S ferredoxin-like"/>
    <property type="match status" value="1"/>
</dbReference>